<protein>
    <submittedName>
        <fullName evidence="3">Uncharacterized protein</fullName>
    </submittedName>
</protein>
<evidence type="ECO:0000313" key="4">
    <source>
        <dbReference type="Proteomes" id="UP000241890"/>
    </source>
</evidence>
<feature type="compositionally biased region" description="Basic and acidic residues" evidence="1">
    <location>
        <begin position="431"/>
        <end position="447"/>
    </location>
</feature>
<reference evidence="3 4" key="1">
    <citation type="submission" date="2017-12" db="EMBL/GenBank/DDBJ databases">
        <title>Sequencing, de novo assembly and annotation of complete genome of a new Thraustochytrid species, strain FCC1311.</title>
        <authorList>
            <person name="Sedici K."/>
            <person name="Godart F."/>
            <person name="Aiese Cigliano R."/>
            <person name="Sanseverino W."/>
            <person name="Barakat M."/>
            <person name="Ortet P."/>
            <person name="Marechal E."/>
            <person name="Cagnac O."/>
            <person name="Amato A."/>
        </authorList>
    </citation>
    <scope>NUCLEOTIDE SEQUENCE [LARGE SCALE GENOMIC DNA]</scope>
</reference>
<sequence>MPWLVHDEEKPEDDLLFVHVPRCGGTSLTKHYNVARKCRKGLWPWRRFGMLYWFYRYRLLEKANFPFITIENAIFVCQYTVAIILYLTVPAYRPGNDCDAEDTFCGYGVTAYSLFATGATMFLVSTFLGTAPFIGRQTILRRIYAVFFTYVLCNWMGREKWLVGCNIKGWFVHFTAAKMLKYESIEEKDLENSFAIVRNPYSRMVSVYMYNRFGPLESFKGFVKRWCTSKLALYRQTGSTEEWDTYCHALPMFEYTHLDGEQIVKCIIKQEELKTLWMPGLKIQSRRHKKRLKEIPPKVADALRSMPHANSRKRSKPWWDYYDQELVDLVATNYAEDFYYFGYDIALPNRPDLKPPPIEPPPSIRPFSSNLDFSIYKDQDLKGLARRVSSQISTSSSLRSTSRRHDESRMSSSMATIGEPDTRGSSRRIKIRVDSLETSKDDTKEANEPASPAAAKKAVSSSAATVTEGDLRALDAEDDADAAAGSVLDRV</sequence>
<dbReference type="InParanoid" id="A0A2R5GMM2"/>
<feature type="transmembrane region" description="Helical" evidence="2">
    <location>
        <begin position="109"/>
        <end position="134"/>
    </location>
</feature>
<feature type="transmembrane region" description="Helical" evidence="2">
    <location>
        <begin position="65"/>
        <end position="89"/>
    </location>
</feature>
<name>A0A2R5GMM2_9STRA</name>
<evidence type="ECO:0000256" key="1">
    <source>
        <dbReference type="SAM" id="MobiDB-lite"/>
    </source>
</evidence>
<evidence type="ECO:0000256" key="2">
    <source>
        <dbReference type="SAM" id="Phobius"/>
    </source>
</evidence>
<dbReference type="AlphaFoldDB" id="A0A2R5GMM2"/>
<comment type="caution">
    <text evidence="3">The sequence shown here is derived from an EMBL/GenBank/DDBJ whole genome shotgun (WGS) entry which is preliminary data.</text>
</comment>
<dbReference type="InterPro" id="IPR027417">
    <property type="entry name" value="P-loop_NTPase"/>
</dbReference>
<dbReference type="Proteomes" id="UP000241890">
    <property type="component" value="Unassembled WGS sequence"/>
</dbReference>
<gene>
    <name evidence="3" type="ORF">FCC1311_057722</name>
</gene>
<feature type="compositionally biased region" description="Low complexity" evidence="1">
    <location>
        <begin position="449"/>
        <end position="468"/>
    </location>
</feature>
<feature type="region of interest" description="Disordered" evidence="1">
    <location>
        <begin position="387"/>
        <end position="491"/>
    </location>
</feature>
<feature type="compositionally biased region" description="Low complexity" evidence="1">
    <location>
        <begin position="387"/>
        <end position="400"/>
    </location>
</feature>
<dbReference type="OrthoDB" id="41392at2759"/>
<dbReference type="EMBL" id="BEYU01000060">
    <property type="protein sequence ID" value="GBG29551.1"/>
    <property type="molecule type" value="Genomic_DNA"/>
</dbReference>
<keyword evidence="2" id="KW-0472">Membrane</keyword>
<organism evidence="3 4">
    <name type="scientific">Hondaea fermentalgiana</name>
    <dbReference type="NCBI Taxonomy" id="2315210"/>
    <lineage>
        <taxon>Eukaryota</taxon>
        <taxon>Sar</taxon>
        <taxon>Stramenopiles</taxon>
        <taxon>Bigyra</taxon>
        <taxon>Labyrinthulomycetes</taxon>
        <taxon>Thraustochytrida</taxon>
        <taxon>Thraustochytriidae</taxon>
        <taxon>Hondaea</taxon>
    </lineage>
</organism>
<keyword evidence="2" id="KW-0812">Transmembrane</keyword>
<keyword evidence="2" id="KW-1133">Transmembrane helix</keyword>
<proteinExistence type="predicted"/>
<evidence type="ECO:0000313" key="3">
    <source>
        <dbReference type="EMBL" id="GBG29551.1"/>
    </source>
</evidence>
<dbReference type="SUPFAM" id="SSF52540">
    <property type="entry name" value="P-loop containing nucleoside triphosphate hydrolases"/>
    <property type="match status" value="1"/>
</dbReference>
<accession>A0A2R5GMM2</accession>
<keyword evidence="4" id="KW-1185">Reference proteome</keyword>